<dbReference type="EMBL" id="JAEOXF010000002">
    <property type="protein sequence ID" value="MBK4724479.1"/>
    <property type="molecule type" value="Genomic_DNA"/>
</dbReference>
<gene>
    <name evidence="1" type="ORF">JJL49_04445</name>
</gene>
<organism evidence="1 2">
    <name type="scientific">Enterobacter agglomerans</name>
    <name type="common">Erwinia herbicola</name>
    <name type="synonym">Pantoea agglomerans</name>
    <dbReference type="NCBI Taxonomy" id="549"/>
    <lineage>
        <taxon>Bacteria</taxon>
        <taxon>Pseudomonadati</taxon>
        <taxon>Pseudomonadota</taxon>
        <taxon>Gammaproteobacteria</taxon>
        <taxon>Enterobacterales</taxon>
        <taxon>Erwiniaceae</taxon>
        <taxon>Pantoea</taxon>
        <taxon>Pantoea agglomerans group</taxon>
    </lineage>
</organism>
<evidence type="ECO:0000313" key="1">
    <source>
        <dbReference type="EMBL" id="MBK4724479.1"/>
    </source>
</evidence>
<keyword evidence="2" id="KW-1185">Reference proteome</keyword>
<proteinExistence type="predicted"/>
<dbReference type="Proteomes" id="UP000633731">
    <property type="component" value="Unassembled WGS sequence"/>
</dbReference>
<name>A0ACC5RIM7_ENTAG</name>
<comment type="caution">
    <text evidence="1">The sequence shown here is derived from an EMBL/GenBank/DDBJ whole genome shotgun (WGS) entry which is preliminary data.</text>
</comment>
<sequence length="69" mass="7782">MRHARFTGAAGSETSPFVANTFVRQRADRAFLNKVIHDPQTALAREMAHFKMMIAAGFLLTYNGKKQKQ</sequence>
<reference evidence="1" key="1">
    <citation type="submission" date="2021-01" db="EMBL/GenBank/DDBJ databases">
        <title>Draft genome of Pantoea agglomerans Eh 335.</title>
        <authorList>
            <person name="Emsley S.A."/>
            <person name="Oline D.K."/>
            <person name="Saw J.H."/>
            <person name="Ushijima B."/>
            <person name="Videau P."/>
            <person name="Koyack M.J."/>
        </authorList>
    </citation>
    <scope>NUCLEOTIDE SEQUENCE</scope>
    <source>
        <strain evidence="1">Eh 335</strain>
    </source>
</reference>
<accession>A0ACC5RIM7</accession>
<evidence type="ECO:0000313" key="2">
    <source>
        <dbReference type="Proteomes" id="UP000633731"/>
    </source>
</evidence>
<protein>
    <submittedName>
        <fullName evidence="1">Uncharacterized protein</fullName>
    </submittedName>
</protein>